<reference evidence="2 3" key="1">
    <citation type="journal article" date="2014" name="Int. J. Syst. Evol. Microbiol.">
        <title>Complete genome sequence of Corynebacterium casei LMG S-19264T (=DSM 44701T), isolated from a smear-ripened cheese.</title>
        <authorList>
            <consortium name="US DOE Joint Genome Institute (JGI-PGF)"/>
            <person name="Walter F."/>
            <person name="Albersmeier A."/>
            <person name="Kalinowski J."/>
            <person name="Ruckert C."/>
        </authorList>
    </citation>
    <scope>NUCLEOTIDE SEQUENCE [LARGE SCALE GENOMIC DNA]</scope>
    <source>
        <strain evidence="2 3">JCM 4205</strain>
    </source>
</reference>
<comment type="caution">
    <text evidence="2">The sequence shown here is derived from an EMBL/GenBank/DDBJ whole genome shotgun (WGS) entry which is preliminary data.</text>
</comment>
<dbReference type="GeneID" id="95452269"/>
<dbReference type="AlphaFoldDB" id="A0AAV4KT05"/>
<protein>
    <submittedName>
        <fullName evidence="2">Uncharacterized protein</fullName>
    </submittedName>
</protein>
<proteinExistence type="predicted"/>
<dbReference type="RefSeq" id="WP_152369347.1">
    <property type="nucleotide sequence ID" value="NZ_BMSJ01000014.1"/>
</dbReference>
<dbReference type="EMBL" id="BMSJ01000014">
    <property type="protein sequence ID" value="GGR48025.1"/>
    <property type="molecule type" value="Genomic_DNA"/>
</dbReference>
<evidence type="ECO:0000313" key="3">
    <source>
        <dbReference type="Proteomes" id="UP000642014"/>
    </source>
</evidence>
<gene>
    <name evidence="2" type="ORF">GCM10010497_59240</name>
</gene>
<sequence>MTSHRVLEMGPQIRAAEAGLLAALPGVRLPDPDELRARGVLGTPPADTPVRRRALGAGGHADESGDGN</sequence>
<dbReference type="Proteomes" id="UP000642014">
    <property type="component" value="Unassembled WGS sequence"/>
</dbReference>
<organism evidence="2 3">
    <name type="scientific">Streptomyces cinereoruber</name>
    <dbReference type="NCBI Taxonomy" id="67260"/>
    <lineage>
        <taxon>Bacteria</taxon>
        <taxon>Bacillati</taxon>
        <taxon>Actinomycetota</taxon>
        <taxon>Actinomycetes</taxon>
        <taxon>Kitasatosporales</taxon>
        <taxon>Streptomycetaceae</taxon>
        <taxon>Streptomyces</taxon>
    </lineage>
</organism>
<feature type="region of interest" description="Disordered" evidence="1">
    <location>
        <begin position="35"/>
        <end position="68"/>
    </location>
</feature>
<evidence type="ECO:0000313" key="2">
    <source>
        <dbReference type="EMBL" id="GGR48025.1"/>
    </source>
</evidence>
<accession>A0AAV4KT05</accession>
<evidence type="ECO:0000256" key="1">
    <source>
        <dbReference type="SAM" id="MobiDB-lite"/>
    </source>
</evidence>
<name>A0AAV4KT05_9ACTN</name>